<sequence>MNRASIAVCLMVLSCKPTGTEPPQDAPAPRPLGELLQQQDLTYADLGKEFRWTRGQAFSKTGTRDAAGWPPSDSTKITVRYTNPDGWGSDPSARTGKGLRDCLVGICPTTKEIVESDLEVNGTHAILELPAADCQIRLTTRDFHGYPAAHLHREPGLPGGQGYDAPKLPAGTSAGAVVDMGEVTPRRE</sequence>
<comment type="caution">
    <text evidence="1">The sequence shown here is derived from an EMBL/GenBank/DDBJ whole genome shotgun (WGS) entry which is preliminary data.</text>
</comment>
<reference evidence="1 2" key="1">
    <citation type="submission" date="2019-04" db="EMBL/GenBank/DDBJ databases">
        <authorList>
            <person name="Li Y."/>
            <person name="Wang J."/>
        </authorList>
    </citation>
    <scope>NUCLEOTIDE SEQUENCE [LARGE SCALE GENOMIC DNA]</scope>
    <source>
        <strain evidence="1 2">DSM 14668</strain>
    </source>
</reference>
<gene>
    <name evidence="1" type="ORF">E8A74_06885</name>
</gene>
<keyword evidence="2" id="KW-1185">Reference proteome</keyword>
<dbReference type="OrthoDB" id="9825613at2"/>
<name>A0A4U1JH18_9BACT</name>
<proteinExistence type="predicted"/>
<evidence type="ECO:0000313" key="1">
    <source>
        <dbReference type="EMBL" id="TKD11852.1"/>
    </source>
</evidence>
<dbReference type="Proteomes" id="UP000309215">
    <property type="component" value="Unassembled WGS sequence"/>
</dbReference>
<evidence type="ECO:0000313" key="2">
    <source>
        <dbReference type="Proteomes" id="UP000309215"/>
    </source>
</evidence>
<evidence type="ECO:0008006" key="3">
    <source>
        <dbReference type="Google" id="ProtNLM"/>
    </source>
</evidence>
<dbReference type="AlphaFoldDB" id="A0A4U1JH18"/>
<dbReference type="EMBL" id="SSMQ01000005">
    <property type="protein sequence ID" value="TKD11852.1"/>
    <property type="molecule type" value="Genomic_DNA"/>
</dbReference>
<protein>
    <recommendedName>
        <fullName evidence="3">Lipoprotein</fullName>
    </recommendedName>
</protein>
<dbReference type="PROSITE" id="PS51257">
    <property type="entry name" value="PROKAR_LIPOPROTEIN"/>
    <property type="match status" value="1"/>
</dbReference>
<dbReference type="RefSeq" id="WP_136928126.1">
    <property type="nucleotide sequence ID" value="NZ_SSMQ01000005.1"/>
</dbReference>
<accession>A0A4U1JH18</accession>
<organism evidence="1 2">
    <name type="scientific">Polyangium fumosum</name>
    <dbReference type="NCBI Taxonomy" id="889272"/>
    <lineage>
        <taxon>Bacteria</taxon>
        <taxon>Pseudomonadati</taxon>
        <taxon>Myxococcota</taxon>
        <taxon>Polyangia</taxon>
        <taxon>Polyangiales</taxon>
        <taxon>Polyangiaceae</taxon>
        <taxon>Polyangium</taxon>
    </lineage>
</organism>